<reference evidence="1 2" key="1">
    <citation type="submission" date="2023-10" db="EMBL/GenBank/DDBJ databases">
        <title>Draft genome sequence of Xylaria bambusicola isolate GMP-LS, the root and basal stem rot pathogen of sugarcane in Indonesia.</title>
        <authorList>
            <person name="Selvaraj P."/>
            <person name="Muralishankar V."/>
            <person name="Muruganantham S."/>
            <person name="Sp S."/>
            <person name="Haryani S."/>
            <person name="Lau K.J.X."/>
            <person name="Naqvi N.I."/>
        </authorList>
    </citation>
    <scope>NUCLEOTIDE SEQUENCE [LARGE SCALE GENOMIC DNA]</scope>
    <source>
        <strain evidence="1">GMP-LS</strain>
    </source>
</reference>
<dbReference type="AlphaFoldDB" id="A0AAN7UQ74"/>
<dbReference type="Proteomes" id="UP001305414">
    <property type="component" value="Unassembled WGS sequence"/>
</dbReference>
<dbReference type="EMBL" id="JAWHQM010000031">
    <property type="protein sequence ID" value="KAK5633252.1"/>
    <property type="molecule type" value="Genomic_DNA"/>
</dbReference>
<proteinExistence type="predicted"/>
<name>A0AAN7UQ74_9PEZI</name>
<gene>
    <name evidence="1" type="ORF">RRF57_008966</name>
</gene>
<keyword evidence="2" id="KW-1185">Reference proteome</keyword>
<comment type="caution">
    <text evidence="1">The sequence shown here is derived from an EMBL/GenBank/DDBJ whole genome shotgun (WGS) entry which is preliminary data.</text>
</comment>
<sequence length="193" mass="22328">MSSDFLCRLGEVIVYCLGVIPVDLEKNNALARRQEPVREAGLYHIMECLRDSRGNKLSCVVVELASLIFRDLVIRDNFHHIYFAEASTQLWKGELVWRFVFRNSNSTSLLRSFLFISIDTNLVRVQPGRVFGGIRRLWALLYLLGFLSRRWWWWLLGLSTGNFIGRIAEGFKMVLKCDTMPNLKPFFGISSTC</sequence>
<accession>A0AAN7UQ74</accession>
<protein>
    <submittedName>
        <fullName evidence="1">Uncharacterized protein</fullName>
    </submittedName>
</protein>
<organism evidence="1 2">
    <name type="scientific">Xylaria bambusicola</name>
    <dbReference type="NCBI Taxonomy" id="326684"/>
    <lineage>
        <taxon>Eukaryota</taxon>
        <taxon>Fungi</taxon>
        <taxon>Dikarya</taxon>
        <taxon>Ascomycota</taxon>
        <taxon>Pezizomycotina</taxon>
        <taxon>Sordariomycetes</taxon>
        <taxon>Xylariomycetidae</taxon>
        <taxon>Xylariales</taxon>
        <taxon>Xylariaceae</taxon>
        <taxon>Xylaria</taxon>
    </lineage>
</organism>
<evidence type="ECO:0000313" key="1">
    <source>
        <dbReference type="EMBL" id="KAK5633252.1"/>
    </source>
</evidence>
<evidence type="ECO:0000313" key="2">
    <source>
        <dbReference type="Proteomes" id="UP001305414"/>
    </source>
</evidence>